<accession>A0AAD9UKW4</accession>
<gene>
    <name evidence="1" type="ORF">NP493_16g12030</name>
</gene>
<dbReference type="Proteomes" id="UP001209878">
    <property type="component" value="Unassembled WGS sequence"/>
</dbReference>
<evidence type="ECO:0000313" key="2">
    <source>
        <dbReference type="Proteomes" id="UP001209878"/>
    </source>
</evidence>
<name>A0AAD9UKW4_RIDPI</name>
<sequence length="82" mass="9479">MLVCSRPTEHLLMTVFNHVVQLCGFTNDRVHDYVQKMSKGKENFIMKCLDANTNLRELCHNPQQCGLVYAILCMLSQQMRSC</sequence>
<organism evidence="1 2">
    <name type="scientific">Ridgeia piscesae</name>
    <name type="common">Tubeworm</name>
    <dbReference type="NCBI Taxonomy" id="27915"/>
    <lineage>
        <taxon>Eukaryota</taxon>
        <taxon>Metazoa</taxon>
        <taxon>Spiralia</taxon>
        <taxon>Lophotrochozoa</taxon>
        <taxon>Annelida</taxon>
        <taxon>Polychaeta</taxon>
        <taxon>Sedentaria</taxon>
        <taxon>Canalipalpata</taxon>
        <taxon>Sabellida</taxon>
        <taxon>Siboglinidae</taxon>
        <taxon>Ridgeia</taxon>
    </lineage>
</organism>
<evidence type="ECO:0000313" key="1">
    <source>
        <dbReference type="EMBL" id="KAK2193298.1"/>
    </source>
</evidence>
<comment type="caution">
    <text evidence="1">The sequence shown here is derived from an EMBL/GenBank/DDBJ whole genome shotgun (WGS) entry which is preliminary data.</text>
</comment>
<dbReference type="EMBL" id="JAODUO010000015">
    <property type="protein sequence ID" value="KAK2193298.1"/>
    <property type="molecule type" value="Genomic_DNA"/>
</dbReference>
<protein>
    <submittedName>
        <fullName evidence="1">Uncharacterized protein</fullName>
    </submittedName>
</protein>
<keyword evidence="2" id="KW-1185">Reference proteome</keyword>
<reference evidence="1" key="1">
    <citation type="journal article" date="2023" name="Mol. Biol. Evol.">
        <title>Third-Generation Sequencing Reveals the Adaptive Role of the Epigenome in Three Deep-Sea Polychaetes.</title>
        <authorList>
            <person name="Perez M."/>
            <person name="Aroh O."/>
            <person name="Sun Y."/>
            <person name="Lan Y."/>
            <person name="Juniper S.K."/>
            <person name="Young C.R."/>
            <person name="Angers B."/>
            <person name="Qian P.Y."/>
        </authorList>
    </citation>
    <scope>NUCLEOTIDE SEQUENCE</scope>
    <source>
        <strain evidence="1">R07B-5</strain>
    </source>
</reference>
<dbReference type="AlphaFoldDB" id="A0AAD9UKW4"/>
<proteinExistence type="predicted"/>